<comment type="caution">
    <text evidence="8">The sequence shown here is derived from an EMBL/GenBank/DDBJ whole genome shotgun (WGS) entry which is preliminary data.</text>
</comment>
<dbReference type="InterPro" id="IPR023753">
    <property type="entry name" value="FAD/NAD-binding_dom"/>
</dbReference>
<dbReference type="InterPro" id="IPR004099">
    <property type="entry name" value="Pyr_nucl-diS_OxRdtase_dimer"/>
</dbReference>
<reference evidence="8 9" key="1">
    <citation type="submission" date="2018-10" db="EMBL/GenBank/DDBJ databases">
        <title>Falsibacillus sp. genome draft.</title>
        <authorList>
            <person name="Shi S."/>
        </authorList>
    </citation>
    <scope>NUCLEOTIDE SEQUENCE [LARGE SCALE GENOMIC DNA]</scope>
    <source>
        <strain evidence="8 9">GY 10110</strain>
    </source>
</reference>
<evidence type="ECO:0000313" key="8">
    <source>
        <dbReference type="EMBL" id="RLQ94525.1"/>
    </source>
</evidence>
<dbReference type="AlphaFoldDB" id="A0A3L7JW37"/>
<dbReference type="InterPro" id="IPR050260">
    <property type="entry name" value="FAD-bd_OxRdtase"/>
</dbReference>
<dbReference type="Gene3D" id="3.50.50.60">
    <property type="entry name" value="FAD/NAD(P)-binding domain"/>
    <property type="match status" value="2"/>
</dbReference>
<dbReference type="SUPFAM" id="SSF55424">
    <property type="entry name" value="FAD/NAD-linked reductases, dimerisation (C-terminal) domain"/>
    <property type="match status" value="1"/>
</dbReference>
<name>A0A3L7JW37_9BACI</name>
<dbReference type="SMART" id="SM00450">
    <property type="entry name" value="RHOD"/>
    <property type="match status" value="1"/>
</dbReference>
<dbReference type="SUPFAM" id="SSF51905">
    <property type="entry name" value="FAD/NAD(P)-binding domain"/>
    <property type="match status" value="1"/>
</dbReference>
<comment type="similarity">
    <text evidence="2">Belongs to the class-III pyridine nucleotide-disulfide oxidoreductase family.</text>
</comment>
<protein>
    <submittedName>
        <fullName evidence="8">CoA-disulfide reductase</fullName>
        <ecNumber evidence="8">1.8.1.14</ecNumber>
    </submittedName>
</protein>
<dbReference type="InterPro" id="IPR016156">
    <property type="entry name" value="FAD/NAD-linked_Rdtase_dimer_sf"/>
</dbReference>
<dbReference type="SUPFAM" id="SSF52821">
    <property type="entry name" value="Rhodanese/Cell cycle control phosphatase"/>
    <property type="match status" value="1"/>
</dbReference>
<dbReference type="NCBIfam" id="NF010037">
    <property type="entry name" value="PRK13512.1"/>
    <property type="match status" value="1"/>
</dbReference>
<evidence type="ECO:0000256" key="6">
    <source>
        <dbReference type="ARBA" id="ARBA00023284"/>
    </source>
</evidence>
<dbReference type="PROSITE" id="PS50206">
    <property type="entry name" value="RHODANESE_3"/>
    <property type="match status" value="1"/>
</dbReference>
<dbReference type="PANTHER" id="PTHR43429">
    <property type="entry name" value="PYRIDINE NUCLEOTIDE-DISULFIDE OXIDOREDUCTASE DOMAIN-CONTAINING"/>
    <property type="match status" value="1"/>
</dbReference>
<keyword evidence="3" id="KW-0285">Flavoprotein</keyword>
<proteinExistence type="inferred from homology"/>
<dbReference type="PRINTS" id="PR00368">
    <property type="entry name" value="FADPNR"/>
</dbReference>
<dbReference type="RefSeq" id="WP_121681138.1">
    <property type="nucleotide sequence ID" value="NZ_RCVZ01000009.1"/>
</dbReference>
<evidence type="ECO:0000256" key="1">
    <source>
        <dbReference type="ARBA" id="ARBA00001974"/>
    </source>
</evidence>
<keyword evidence="6" id="KW-0676">Redox-active center</keyword>
<dbReference type="Gene3D" id="3.40.250.10">
    <property type="entry name" value="Rhodanese-like domain"/>
    <property type="match status" value="1"/>
</dbReference>
<organism evidence="8 9">
    <name type="scientific">Falsibacillus albus</name>
    <dbReference type="NCBI Taxonomy" id="2478915"/>
    <lineage>
        <taxon>Bacteria</taxon>
        <taxon>Bacillati</taxon>
        <taxon>Bacillota</taxon>
        <taxon>Bacilli</taxon>
        <taxon>Bacillales</taxon>
        <taxon>Bacillaceae</taxon>
        <taxon>Falsibacillus</taxon>
    </lineage>
</organism>
<evidence type="ECO:0000256" key="4">
    <source>
        <dbReference type="ARBA" id="ARBA00022827"/>
    </source>
</evidence>
<evidence type="ECO:0000256" key="2">
    <source>
        <dbReference type="ARBA" id="ARBA00009130"/>
    </source>
</evidence>
<dbReference type="GO" id="GO:0050451">
    <property type="term" value="F:CoA-disulfide reductase (NADPH) activity"/>
    <property type="evidence" value="ECO:0007669"/>
    <property type="project" value="UniProtKB-EC"/>
</dbReference>
<dbReference type="InterPro" id="IPR036188">
    <property type="entry name" value="FAD/NAD-bd_sf"/>
</dbReference>
<dbReference type="Pfam" id="PF02852">
    <property type="entry name" value="Pyr_redox_dim"/>
    <property type="match status" value="1"/>
</dbReference>
<dbReference type="Proteomes" id="UP000276770">
    <property type="component" value="Unassembled WGS sequence"/>
</dbReference>
<dbReference type="PANTHER" id="PTHR43429:SF1">
    <property type="entry name" value="NAD(P)H SULFUR OXIDOREDUCTASE (COA-DEPENDENT)"/>
    <property type="match status" value="1"/>
</dbReference>
<dbReference type="Pfam" id="PF00581">
    <property type="entry name" value="Rhodanese"/>
    <property type="match status" value="1"/>
</dbReference>
<dbReference type="InterPro" id="IPR001763">
    <property type="entry name" value="Rhodanese-like_dom"/>
</dbReference>
<dbReference type="OrthoDB" id="9802028at2"/>
<evidence type="ECO:0000313" key="9">
    <source>
        <dbReference type="Proteomes" id="UP000276770"/>
    </source>
</evidence>
<keyword evidence="4" id="KW-0274">FAD</keyword>
<sequence length="546" mass="59518">MKKKIVIVGGVAGGATAAARLRRLSEEDEIVLIEKGEYISFANCGLPYYIGDVITNREALLVQTVEGMSKKFKLDIRNMSEVVEIHRDRKTVSIRKVGTDEVYQESYDKLILSPGARPIVPPLDGLAEAENVFTLRNVPDTDKIKAWVDEKKPKEAVIIGGGFIGLEMAENLHHRGVHVTVVELGNQVMAPIDYEMAAIVHRELRQAGVKLFLNDGVKAINEKGSSIVLQSGKELTSDLTILSIGVRPENELAVKAGLAVGDRGGIMVNPHLQTDDPDIYAIGDAIEVRDYIQGTPAMVPLAWPANRQGRLTADHINGKKAEYKGSLGTSVAKVFDLTVAATGNNEKMLKRIGATYEAVHIHPQSNASYYPGGSQISLKLLFQPETGEIFGAQAVGYKGVEKRIDVIATAIKGKLKVWDLADLELAYAPPYSSAKDPVNMAGYVAGNVVDGDLNLVHHDEIDDIIKKGGYLLDVREPEERECGFITGSVNIPLGELRDRLQELPDQHIYVSCQVGMRGYLAVKILMNHGFKASNLSGGYKTYVLGK</sequence>
<dbReference type="InterPro" id="IPR036873">
    <property type="entry name" value="Rhodanese-like_dom_sf"/>
</dbReference>
<dbReference type="PRINTS" id="PR00411">
    <property type="entry name" value="PNDRDTASEI"/>
</dbReference>
<dbReference type="EMBL" id="RCVZ01000009">
    <property type="protein sequence ID" value="RLQ94525.1"/>
    <property type="molecule type" value="Genomic_DNA"/>
</dbReference>
<feature type="domain" description="Rhodanese" evidence="7">
    <location>
        <begin position="465"/>
        <end position="544"/>
    </location>
</feature>
<dbReference type="Pfam" id="PF07992">
    <property type="entry name" value="Pyr_redox_2"/>
    <property type="match status" value="1"/>
</dbReference>
<accession>A0A3L7JW37</accession>
<gene>
    <name evidence="8" type="ORF">D9X91_13360</name>
</gene>
<evidence type="ECO:0000256" key="5">
    <source>
        <dbReference type="ARBA" id="ARBA00023002"/>
    </source>
</evidence>
<keyword evidence="9" id="KW-1185">Reference proteome</keyword>
<dbReference type="EC" id="1.8.1.14" evidence="8"/>
<evidence type="ECO:0000256" key="3">
    <source>
        <dbReference type="ARBA" id="ARBA00022630"/>
    </source>
</evidence>
<evidence type="ECO:0000259" key="7">
    <source>
        <dbReference type="PROSITE" id="PS50206"/>
    </source>
</evidence>
<keyword evidence="5 8" id="KW-0560">Oxidoreductase</keyword>
<comment type="cofactor">
    <cofactor evidence="1">
        <name>FAD</name>
        <dbReference type="ChEBI" id="CHEBI:57692"/>
    </cofactor>
</comment>